<feature type="chain" id="PRO_5039468140" evidence="2">
    <location>
        <begin position="30"/>
        <end position="323"/>
    </location>
</feature>
<name>A0A9D2J5Z5_9MICO</name>
<reference evidence="3" key="1">
    <citation type="journal article" date="2021" name="PeerJ">
        <title>Extensive microbial diversity within the chicken gut microbiome revealed by metagenomics and culture.</title>
        <authorList>
            <person name="Gilroy R."/>
            <person name="Ravi A."/>
            <person name="Getino M."/>
            <person name="Pursley I."/>
            <person name="Horton D.L."/>
            <person name="Alikhan N.F."/>
            <person name="Baker D."/>
            <person name="Gharbi K."/>
            <person name="Hall N."/>
            <person name="Watson M."/>
            <person name="Adriaenssens E.M."/>
            <person name="Foster-Nyarko E."/>
            <person name="Jarju S."/>
            <person name="Secka A."/>
            <person name="Antonio M."/>
            <person name="Oren A."/>
            <person name="Chaudhuri R.R."/>
            <person name="La Ragione R."/>
            <person name="Hildebrand F."/>
            <person name="Pallen M.J."/>
        </authorList>
    </citation>
    <scope>NUCLEOTIDE SEQUENCE</scope>
    <source>
        <strain evidence="3">ChiGjej4B4-7305</strain>
    </source>
</reference>
<dbReference type="InterPro" id="IPR011050">
    <property type="entry name" value="Pectin_lyase_fold/virulence"/>
</dbReference>
<evidence type="ECO:0000313" key="3">
    <source>
        <dbReference type="EMBL" id="HIZ37823.1"/>
    </source>
</evidence>
<dbReference type="Gene3D" id="2.160.20.10">
    <property type="entry name" value="Single-stranded right-handed beta-helix, Pectin lyase-like"/>
    <property type="match status" value="1"/>
</dbReference>
<evidence type="ECO:0000313" key="4">
    <source>
        <dbReference type="Proteomes" id="UP000824037"/>
    </source>
</evidence>
<accession>A0A9D2J5Z5</accession>
<dbReference type="EMBL" id="DXBY01000322">
    <property type="protein sequence ID" value="HIZ37823.1"/>
    <property type="molecule type" value="Genomic_DNA"/>
</dbReference>
<dbReference type="InterPro" id="IPR012334">
    <property type="entry name" value="Pectin_lyas_fold"/>
</dbReference>
<gene>
    <name evidence="3" type="ORF">H9815_18760</name>
</gene>
<sequence>MNTMLPPRPHRLPLALALVAFLAVQAACAPSPSEEPAPDTTAVAGGVDLGPGADGFPTIDSTGPLVPRSEMERSESVSSEADGQVIENLEVDGRVRIVHSNVVLRNVRINHIATQPGQYALLIEENEEGVCPTGVRIEHVEVVGDPAILDDQAKAVYAPCPLTLEDSRVYGVGSAVRLTSGSVLRGNYILADFSNEGSDTHRSAIGINGGSDNVIDGNTVTCEGPGCSGALVMYGSNARIADTLVTGNLFNTTGSYCTYAGSLDSKPFPTALNVHYLDNVFGQRYFETCGRYGPVAGLNSGGGPGFVWQGNTWQESGDDVSFG</sequence>
<dbReference type="SUPFAM" id="SSF51126">
    <property type="entry name" value="Pectin lyase-like"/>
    <property type="match status" value="1"/>
</dbReference>
<comment type="caution">
    <text evidence="3">The sequence shown here is derived from an EMBL/GenBank/DDBJ whole genome shotgun (WGS) entry which is preliminary data.</text>
</comment>
<proteinExistence type="predicted"/>
<dbReference type="AlphaFoldDB" id="A0A9D2J5Z5"/>
<dbReference type="Proteomes" id="UP000824037">
    <property type="component" value="Unassembled WGS sequence"/>
</dbReference>
<feature type="signal peptide" evidence="2">
    <location>
        <begin position="1"/>
        <end position="29"/>
    </location>
</feature>
<reference evidence="3" key="2">
    <citation type="submission" date="2021-04" db="EMBL/GenBank/DDBJ databases">
        <authorList>
            <person name="Gilroy R."/>
        </authorList>
    </citation>
    <scope>NUCLEOTIDE SEQUENCE</scope>
    <source>
        <strain evidence="3">ChiGjej4B4-7305</strain>
    </source>
</reference>
<feature type="region of interest" description="Disordered" evidence="1">
    <location>
        <begin position="30"/>
        <end position="81"/>
    </location>
</feature>
<evidence type="ECO:0000256" key="1">
    <source>
        <dbReference type="SAM" id="MobiDB-lite"/>
    </source>
</evidence>
<keyword evidence="2" id="KW-0732">Signal</keyword>
<protein>
    <submittedName>
        <fullName evidence="3">Right-handed parallel beta-helix repeat-containing protein</fullName>
    </submittedName>
</protein>
<organism evidence="3 4">
    <name type="scientific">Candidatus Ruania gallistercoris</name>
    <dbReference type="NCBI Taxonomy" id="2838746"/>
    <lineage>
        <taxon>Bacteria</taxon>
        <taxon>Bacillati</taxon>
        <taxon>Actinomycetota</taxon>
        <taxon>Actinomycetes</taxon>
        <taxon>Micrococcales</taxon>
        <taxon>Ruaniaceae</taxon>
        <taxon>Ruania</taxon>
    </lineage>
</organism>
<evidence type="ECO:0000256" key="2">
    <source>
        <dbReference type="SAM" id="SignalP"/>
    </source>
</evidence>